<dbReference type="PANTHER" id="PTHR43252:SF2">
    <property type="entry name" value="TRANSCRIPTION REGULATOR, PADR-LIKE FAMILY"/>
    <property type="match status" value="1"/>
</dbReference>
<keyword evidence="4" id="KW-1185">Reference proteome</keyword>
<dbReference type="RefSeq" id="WP_359603406.1">
    <property type="nucleotide sequence ID" value="NZ_JBFALI010000001.1"/>
</dbReference>
<dbReference type="Gene3D" id="1.10.10.10">
    <property type="entry name" value="Winged helix-like DNA-binding domain superfamily/Winged helix DNA-binding domain"/>
    <property type="match status" value="1"/>
</dbReference>
<dbReference type="PANTHER" id="PTHR43252">
    <property type="entry name" value="TRANSCRIPTIONAL REGULATOR YQJI"/>
    <property type="match status" value="1"/>
</dbReference>
<sequence length="177" mass="19785">MSLPHALLGLLSEQPASGYDLLKRFDEGLSAVWPAQKSQVYSELAKLDENGLIEITGTGARQRREYGITDAGRAELRRWLTEPDLDLAFRSAALLRVFFLWTLNSGEGAAYLEKFADHNHARLTALQAIHDNAKWVGDPVQVCGWLMLEYGLRGSETAEQWARWAAGELTERLDTPS</sequence>
<feature type="domain" description="Transcription regulator PadR N-terminal" evidence="1">
    <location>
        <begin position="7"/>
        <end position="77"/>
    </location>
</feature>
<reference evidence="3 4" key="1">
    <citation type="submission" date="2024-10" db="EMBL/GenBank/DDBJ databases">
        <title>The Natural Products Discovery Center: Release of the First 8490 Sequenced Strains for Exploring Actinobacteria Biosynthetic Diversity.</title>
        <authorList>
            <person name="Kalkreuter E."/>
            <person name="Kautsar S.A."/>
            <person name="Yang D."/>
            <person name="Bader C.D."/>
            <person name="Teijaro C.N."/>
            <person name="Fluegel L."/>
            <person name="Davis C.M."/>
            <person name="Simpson J.R."/>
            <person name="Lauterbach L."/>
            <person name="Steele A.D."/>
            <person name="Gui C."/>
            <person name="Meng S."/>
            <person name="Li G."/>
            <person name="Viehrig K."/>
            <person name="Ye F."/>
            <person name="Su P."/>
            <person name="Kiefer A.F."/>
            <person name="Nichols A."/>
            <person name="Cepeda A.J."/>
            <person name="Yan W."/>
            <person name="Fan B."/>
            <person name="Jiang Y."/>
            <person name="Adhikari A."/>
            <person name="Zheng C.-J."/>
            <person name="Schuster L."/>
            <person name="Cowan T.M."/>
            <person name="Smanski M.J."/>
            <person name="Chevrette M.G."/>
            <person name="De Carvalho L.P.S."/>
            <person name="Shen B."/>
        </authorList>
    </citation>
    <scope>NUCLEOTIDE SEQUENCE [LARGE SCALE GENOMIC DNA]</scope>
    <source>
        <strain evidence="3 4">NPDC006488</strain>
    </source>
</reference>
<feature type="domain" description="Transcription regulator PadR C-terminal" evidence="2">
    <location>
        <begin position="90"/>
        <end position="169"/>
    </location>
</feature>
<evidence type="ECO:0000313" key="4">
    <source>
        <dbReference type="Proteomes" id="UP001601303"/>
    </source>
</evidence>
<proteinExistence type="predicted"/>
<protein>
    <submittedName>
        <fullName evidence="3">PadR family transcriptional regulator</fullName>
    </submittedName>
</protein>
<evidence type="ECO:0000313" key="3">
    <source>
        <dbReference type="EMBL" id="MFE9597684.1"/>
    </source>
</evidence>
<dbReference type="InterPro" id="IPR005149">
    <property type="entry name" value="Tscrpt_reg_PadR_N"/>
</dbReference>
<accession>A0ABW6LUW9</accession>
<evidence type="ECO:0000259" key="2">
    <source>
        <dbReference type="Pfam" id="PF10400"/>
    </source>
</evidence>
<gene>
    <name evidence="3" type="ORF">ACFYNQ_03800</name>
</gene>
<dbReference type="Pfam" id="PF10400">
    <property type="entry name" value="Vir_act_alpha_C"/>
    <property type="match status" value="1"/>
</dbReference>
<comment type="caution">
    <text evidence="3">The sequence shown here is derived from an EMBL/GenBank/DDBJ whole genome shotgun (WGS) entry which is preliminary data.</text>
</comment>
<dbReference type="InterPro" id="IPR036388">
    <property type="entry name" value="WH-like_DNA-bd_sf"/>
</dbReference>
<dbReference type="InterPro" id="IPR018309">
    <property type="entry name" value="Tscrpt_reg_PadR_C"/>
</dbReference>
<dbReference type="Pfam" id="PF03551">
    <property type="entry name" value="PadR"/>
    <property type="match status" value="1"/>
</dbReference>
<name>A0ABW6LUW9_9ACTN</name>
<dbReference type="EMBL" id="JBIAHM010000001">
    <property type="protein sequence ID" value="MFE9597684.1"/>
    <property type="molecule type" value="Genomic_DNA"/>
</dbReference>
<evidence type="ECO:0000259" key="1">
    <source>
        <dbReference type="Pfam" id="PF03551"/>
    </source>
</evidence>
<dbReference type="SUPFAM" id="SSF46785">
    <property type="entry name" value="Winged helix' DNA-binding domain"/>
    <property type="match status" value="1"/>
</dbReference>
<dbReference type="InterPro" id="IPR036390">
    <property type="entry name" value="WH_DNA-bd_sf"/>
</dbReference>
<organism evidence="3 4">
    <name type="scientific">Streptomyces hokutonensis</name>
    <dbReference type="NCBI Taxonomy" id="1306990"/>
    <lineage>
        <taxon>Bacteria</taxon>
        <taxon>Bacillati</taxon>
        <taxon>Actinomycetota</taxon>
        <taxon>Actinomycetes</taxon>
        <taxon>Kitasatosporales</taxon>
        <taxon>Streptomycetaceae</taxon>
        <taxon>Streptomyces</taxon>
    </lineage>
</organism>
<dbReference type="Proteomes" id="UP001601303">
    <property type="component" value="Unassembled WGS sequence"/>
</dbReference>